<evidence type="ECO:0000256" key="1">
    <source>
        <dbReference type="ARBA" id="ARBA00034117"/>
    </source>
</evidence>
<feature type="domain" description="LXG" evidence="2">
    <location>
        <begin position="1"/>
        <end position="230"/>
    </location>
</feature>
<dbReference type="Proteomes" id="UP000541735">
    <property type="component" value="Unassembled WGS sequence"/>
</dbReference>
<gene>
    <name evidence="3" type="ORF">HCB27_01135</name>
</gene>
<dbReference type="Pfam" id="PF04740">
    <property type="entry name" value="LXG"/>
    <property type="match status" value="1"/>
</dbReference>
<dbReference type="PROSITE" id="PS51756">
    <property type="entry name" value="LXG"/>
    <property type="match status" value="1"/>
</dbReference>
<dbReference type="AlphaFoldDB" id="A0A7X0Z3G1"/>
<evidence type="ECO:0000313" key="3">
    <source>
        <dbReference type="EMBL" id="MBC2175203.1"/>
    </source>
</evidence>
<sequence length="504" mass="54505">MGKKVVYNELLVASNTLQNDCSILEDNLISMQQKLNSFSDINSFTGEAADEVKNYLGEMHGSIIAGMMTLSTQIHEGFKKYAADYLVAVDSNESSIVNEDHLKEIKQKISTKFDDFISFKDEAQKTILSVQDIASVQNPSSSNFTNSINEAKKHIDKTIEGLYNFDIATDAEAAEIEALLDSLKEGISKLFTTNDMSAPSTDSMKASGWFGGLIGGVAFASDKYESLGKFGKYLDIAASAFTRGYVKYLRKLGVEFSVKTTGSGRLKGVYKFAIDDADDLAEIAKILKLPRDKKTLVEFLENGFSFKTSTKNLKKIKRSIYKLPDFQAYQTFKITEAANGTSKALGLTAMKNFSNELGKVGAKLKPWEWKNSWNTFKNGFSEASKVGKTVKGIAVVGSVLSVADNILSSQKDGFQLHDIADVATDSAVDIGFNAGAAAIGATVGSAILPPLGTVVGAGVGIGISWAVNTKLPFLDPPKSVVDCTKDAVKSGTKWVGEQLGKIFW</sequence>
<dbReference type="RefSeq" id="WP_185548177.1">
    <property type="nucleotide sequence ID" value="NZ_JAARYD010000001.1"/>
</dbReference>
<dbReference type="EMBL" id="JAARYD010000001">
    <property type="protein sequence ID" value="MBC2175203.1"/>
    <property type="molecule type" value="Genomic_DNA"/>
</dbReference>
<protein>
    <recommendedName>
        <fullName evidence="2">LXG domain-containing protein</fullName>
    </recommendedName>
</protein>
<proteinExistence type="inferred from homology"/>
<accession>A0A7X0Z3G1</accession>
<name>A0A7X0Z3G1_9LIST</name>
<comment type="similarity">
    <text evidence="1">In the N-terminal section; belongs to the LXG family.</text>
</comment>
<comment type="caution">
    <text evidence="3">The sequence shown here is derived from an EMBL/GenBank/DDBJ whole genome shotgun (WGS) entry which is preliminary data.</text>
</comment>
<reference evidence="3 4" key="1">
    <citation type="submission" date="2020-03" db="EMBL/GenBank/DDBJ databases">
        <title>Soil Listeria distribution.</title>
        <authorList>
            <person name="Liao J."/>
            <person name="Wiedmann M."/>
        </authorList>
    </citation>
    <scope>NUCLEOTIDE SEQUENCE [LARGE SCALE GENOMIC DNA]</scope>
    <source>
        <strain evidence="3 4">FSL L7-0259</strain>
    </source>
</reference>
<evidence type="ECO:0000313" key="4">
    <source>
        <dbReference type="Proteomes" id="UP000541735"/>
    </source>
</evidence>
<organism evidence="3 4">
    <name type="scientific">Listeria booriae</name>
    <dbReference type="NCBI Taxonomy" id="1552123"/>
    <lineage>
        <taxon>Bacteria</taxon>
        <taxon>Bacillati</taxon>
        <taxon>Bacillota</taxon>
        <taxon>Bacilli</taxon>
        <taxon>Bacillales</taxon>
        <taxon>Listeriaceae</taxon>
        <taxon>Listeria</taxon>
    </lineage>
</organism>
<dbReference type="InterPro" id="IPR006829">
    <property type="entry name" value="LXG_dom"/>
</dbReference>
<evidence type="ECO:0000259" key="2">
    <source>
        <dbReference type="PROSITE" id="PS51756"/>
    </source>
</evidence>